<organism evidence="2 3">
    <name type="scientific">Microbacterium schleiferi</name>
    <dbReference type="NCBI Taxonomy" id="69362"/>
    <lineage>
        <taxon>Bacteria</taxon>
        <taxon>Bacillati</taxon>
        <taxon>Actinomycetota</taxon>
        <taxon>Actinomycetes</taxon>
        <taxon>Micrococcales</taxon>
        <taxon>Microbacteriaceae</taxon>
        <taxon>Microbacterium</taxon>
    </lineage>
</organism>
<dbReference type="RefSeq" id="WP_195693729.1">
    <property type="nucleotide sequence ID" value="NZ_CP064760.1"/>
</dbReference>
<dbReference type="InterPro" id="IPR047960">
    <property type="entry name" value="Transpos_IS1380"/>
</dbReference>
<protein>
    <submittedName>
        <fullName evidence="2">IS1380 family transposase</fullName>
    </submittedName>
</protein>
<evidence type="ECO:0000313" key="2">
    <source>
        <dbReference type="EMBL" id="QPE05718.1"/>
    </source>
</evidence>
<dbReference type="AlphaFoldDB" id="A0A7S8MZR0"/>
<dbReference type="Pfam" id="PF13701">
    <property type="entry name" value="DDE_Tnp_1_4"/>
    <property type="match status" value="1"/>
</dbReference>
<gene>
    <name evidence="2" type="ORF">IT882_06975</name>
</gene>
<evidence type="ECO:0000313" key="3">
    <source>
        <dbReference type="Proteomes" id="UP000594480"/>
    </source>
</evidence>
<evidence type="ECO:0000259" key="1">
    <source>
        <dbReference type="Pfam" id="PF13701"/>
    </source>
</evidence>
<sequence length="468" mass="50357">MQFKHAPAAVSAMFDDPNLVSAAGLVPMLRLARSVGLDELAQSRLSVPTDRGANAGSKVMALVAGMLAGADSIDDMNLLRHGGMGRLFDRTYAPSTLGSFLREFRFGHVRQLDAVASRTLVNLASAAPLLQVRGGERVMVDLDDTIVEVHGYKKQGASFGYSGVRGLNALLATASTTSSAPVILGQRLRQGKTGSPKGAARIVGDVLATLRRMNIGSSVRPLLRADSAFYGHGTVGTAIKSGADVSVTVRMDPAVKTAISSIPEDGWETIEYPNAIRDEATGRWISKAEVAEVPFVAFRSRKIAERVEGRLVVRRIPDLNPNKVEQPTLFDFYRHHAFFTTTDKQTMGTVAADKTHRAHAIIEQVHADLKGGPLAHLPSGVFTANSAWLVLAVIAFNLTRTAGLISDRAGRLARATTATIRRTLITVPARLARSARRITMHLPAAWPWQAAFDRLFTATHAPPHVSTN</sequence>
<dbReference type="InterPro" id="IPR025668">
    <property type="entry name" value="Tnp_DDE_dom"/>
</dbReference>
<proteinExistence type="predicted"/>
<reference evidence="2 3" key="1">
    <citation type="submission" date="2020-11" db="EMBL/GenBank/DDBJ databases">
        <title>Amino acid is mineralized and recycled by bacteria in oceanic microbiome.</title>
        <authorList>
            <person name="Zheng L.Y."/>
        </authorList>
    </citation>
    <scope>NUCLEOTIDE SEQUENCE [LARGE SCALE GENOMIC DNA]</scope>
    <source>
        <strain evidence="2 3">A32-1</strain>
    </source>
</reference>
<accession>A0A7S8MZR0</accession>
<name>A0A7S8MZR0_9MICO</name>
<keyword evidence="3" id="KW-1185">Reference proteome</keyword>
<dbReference type="KEGG" id="msf:IT882_06975"/>
<dbReference type="Proteomes" id="UP000594480">
    <property type="component" value="Chromosome"/>
</dbReference>
<dbReference type="NCBIfam" id="NF033539">
    <property type="entry name" value="transpos_IS1380"/>
    <property type="match status" value="1"/>
</dbReference>
<dbReference type="EMBL" id="CP064760">
    <property type="protein sequence ID" value="QPE05718.1"/>
    <property type="molecule type" value="Genomic_DNA"/>
</dbReference>
<feature type="domain" description="Transposase DDE" evidence="1">
    <location>
        <begin position="9"/>
        <end position="457"/>
    </location>
</feature>